<dbReference type="GO" id="GO:0003899">
    <property type="term" value="F:DNA-directed RNA polymerase activity"/>
    <property type="evidence" value="ECO:0007669"/>
    <property type="project" value="UniProtKB-EC"/>
</dbReference>
<keyword evidence="3 10" id="KW-0808">Transferase</keyword>
<evidence type="ECO:0000259" key="9">
    <source>
        <dbReference type="Pfam" id="PF04565"/>
    </source>
</evidence>
<dbReference type="Pfam" id="PF04561">
    <property type="entry name" value="RNA_pol_Rpb2_2"/>
    <property type="match status" value="1"/>
</dbReference>
<dbReference type="GO" id="GO:0006351">
    <property type="term" value="P:DNA-templated transcription"/>
    <property type="evidence" value="ECO:0007669"/>
    <property type="project" value="InterPro"/>
</dbReference>
<reference evidence="10 11" key="1">
    <citation type="submission" date="2019-08" db="EMBL/GenBank/DDBJ databases">
        <authorList>
            <person name="Vazquez-Campos X."/>
        </authorList>
    </citation>
    <scope>NUCLEOTIDE SEQUENCE [LARGE SCALE GENOMIC DNA]</scope>
    <source>
        <strain evidence="10">LFW-283_2</strain>
    </source>
</reference>
<sequence length="486" mass="55267">MVEGLMESYFRVNTLVNQQLLSYNKFLDVGIQQVVDRIGKIQTNVEGFELKLGKVRIEQPRYYEVKGGYRQVLPNEARLRNLSYSAPIFLEIIPVFNGVERPVYSDVFIGELPVMLKSKLCYLSHMRKDELIENGEDPDDSGGYFIINGSERVLTSIEDLVPNKLMVTKERNGVVSKIFSTHYGFRARCVVERNGDGIYTAEFPSTPAGIPLLQLLRVLGLETNAQVLSAFTDEKHIKNDVILNVEAEQSNNREEAIDMLSRRLSPGQPPEFRLNRMENLLDNYLLPHIGVTKAARIDKAIYLVRMAERATRIAYKELAPDDKDHYANKRVKLAGDMMEELFRYAFQFLIKDLVYQASRADARGRRLQVHTLIRQDVMGDRIKYAMATGNWIAGQTGVSQLLDRVSYLSTISHLRRVISPLSKKHPHFKARDLHGTHIGKLCPNETPEGPSCSLVKNLSVMAEVSIGVEEEDIERILKAYDVKEHA</sequence>
<dbReference type="Proteomes" id="UP000789941">
    <property type="component" value="Unassembled WGS sequence"/>
</dbReference>
<dbReference type="AlphaFoldDB" id="A0A5E4LU27"/>
<evidence type="ECO:0000259" key="8">
    <source>
        <dbReference type="Pfam" id="PF04563"/>
    </source>
</evidence>
<evidence type="ECO:0000256" key="6">
    <source>
        <dbReference type="RuleBase" id="RU000434"/>
    </source>
</evidence>
<dbReference type="SUPFAM" id="SSF64484">
    <property type="entry name" value="beta and beta-prime subunits of DNA dependent RNA-polymerase"/>
    <property type="match status" value="1"/>
</dbReference>
<evidence type="ECO:0000313" key="11">
    <source>
        <dbReference type="Proteomes" id="UP000789941"/>
    </source>
</evidence>
<feature type="domain" description="RNA polymerase Rpb2" evidence="9">
    <location>
        <begin position="400"/>
        <end position="464"/>
    </location>
</feature>
<evidence type="ECO:0000313" key="10">
    <source>
        <dbReference type="EMBL" id="VVC03562.1"/>
    </source>
</evidence>
<comment type="similarity">
    <text evidence="6">Belongs to the RNA polymerase beta chain family.</text>
</comment>
<evidence type="ECO:0000256" key="4">
    <source>
        <dbReference type="ARBA" id="ARBA00022695"/>
    </source>
</evidence>
<evidence type="ECO:0000259" key="7">
    <source>
        <dbReference type="Pfam" id="PF04561"/>
    </source>
</evidence>
<accession>A0A5E4LU27</accession>
<evidence type="ECO:0000256" key="2">
    <source>
        <dbReference type="ARBA" id="ARBA00022478"/>
    </source>
</evidence>
<dbReference type="NCBIfam" id="NF007175">
    <property type="entry name" value="PRK09606.1"/>
    <property type="match status" value="1"/>
</dbReference>
<evidence type="ECO:0000256" key="5">
    <source>
        <dbReference type="ARBA" id="ARBA00023163"/>
    </source>
</evidence>
<dbReference type="InterPro" id="IPR007645">
    <property type="entry name" value="RNA_pol_Rpb2_3"/>
</dbReference>
<feature type="domain" description="RNA polymerase beta subunit protrusion" evidence="8">
    <location>
        <begin position="15"/>
        <end position="376"/>
    </location>
</feature>
<dbReference type="GO" id="GO:0003677">
    <property type="term" value="F:DNA binding"/>
    <property type="evidence" value="ECO:0007669"/>
    <property type="project" value="InterPro"/>
</dbReference>
<proteinExistence type="inferred from homology"/>
<dbReference type="Pfam" id="PF04563">
    <property type="entry name" value="RNA_pol_Rpb2_1"/>
    <property type="match status" value="1"/>
</dbReference>
<dbReference type="InterPro" id="IPR015712">
    <property type="entry name" value="DNA-dir_RNA_pol_su2"/>
</dbReference>
<gene>
    <name evidence="10" type="primary">rpoB2</name>
    <name evidence="10" type="ORF">LFW2832_00445</name>
</gene>
<comment type="caution">
    <text evidence="10">The sequence shown here is derived from an EMBL/GenBank/DDBJ whole genome shotgun (WGS) entry which is preliminary data.</text>
</comment>
<evidence type="ECO:0000256" key="3">
    <source>
        <dbReference type="ARBA" id="ARBA00022679"/>
    </source>
</evidence>
<dbReference type="InterPro" id="IPR007644">
    <property type="entry name" value="RNA_pol_bsu_protrusion"/>
</dbReference>
<dbReference type="Pfam" id="PF04565">
    <property type="entry name" value="RNA_pol_Rpb2_3"/>
    <property type="match status" value="1"/>
</dbReference>
<name>A0A5E4LU27_9ARCH</name>
<protein>
    <recommendedName>
        <fullName evidence="1">DNA-directed RNA polymerase</fullName>
        <ecNumber evidence="1">2.7.7.6</ecNumber>
    </recommendedName>
</protein>
<keyword evidence="2 10" id="KW-0240">DNA-directed RNA polymerase</keyword>
<dbReference type="EC" id="2.7.7.6" evidence="1"/>
<dbReference type="GO" id="GO:0000428">
    <property type="term" value="C:DNA-directed RNA polymerase complex"/>
    <property type="evidence" value="ECO:0007669"/>
    <property type="project" value="UniProtKB-KW"/>
</dbReference>
<keyword evidence="4 10" id="KW-0548">Nucleotidyltransferase</keyword>
<feature type="domain" description="RNA polymerase Rpb2" evidence="7">
    <location>
        <begin position="170"/>
        <end position="332"/>
    </location>
</feature>
<dbReference type="Gene3D" id="3.90.1100.10">
    <property type="match status" value="2"/>
</dbReference>
<evidence type="ECO:0000256" key="1">
    <source>
        <dbReference type="ARBA" id="ARBA00012418"/>
    </source>
</evidence>
<dbReference type="PANTHER" id="PTHR20856">
    <property type="entry name" value="DNA-DIRECTED RNA POLYMERASE I SUBUNIT 2"/>
    <property type="match status" value="1"/>
</dbReference>
<dbReference type="EMBL" id="CABMJJ010000007">
    <property type="protein sequence ID" value="VVC03562.1"/>
    <property type="molecule type" value="Genomic_DNA"/>
</dbReference>
<keyword evidence="5" id="KW-0804">Transcription</keyword>
<dbReference type="InterPro" id="IPR007642">
    <property type="entry name" value="RNA_pol_Rpb2_2"/>
</dbReference>
<dbReference type="GO" id="GO:0032549">
    <property type="term" value="F:ribonucleoside binding"/>
    <property type="evidence" value="ECO:0007669"/>
    <property type="project" value="InterPro"/>
</dbReference>
<organism evidence="10 11">
    <name type="scientific">Candidatus Bilamarchaeum dharawalense</name>
    <dbReference type="NCBI Taxonomy" id="2885759"/>
    <lineage>
        <taxon>Archaea</taxon>
        <taxon>Candidatus Micrarchaeota</taxon>
        <taxon>Candidatus Micrarchaeia</taxon>
        <taxon>Candidatus Anstonellales</taxon>
        <taxon>Candidatus Bilamarchaeaceae</taxon>
        <taxon>Candidatus Bilamarchaeum</taxon>
    </lineage>
</organism>